<evidence type="ECO:0000256" key="3">
    <source>
        <dbReference type="SAM" id="SignalP"/>
    </source>
</evidence>
<reference evidence="4" key="2">
    <citation type="submission" date="2021-04" db="EMBL/GenBank/DDBJ databases">
        <authorList>
            <person name="Gilroy R."/>
        </authorList>
    </citation>
    <scope>NUCLEOTIDE SEQUENCE</scope>
    <source>
        <strain evidence="4">A6-441</strain>
    </source>
</reference>
<proteinExistence type="inferred from homology"/>
<dbReference type="InterPro" id="IPR010258">
    <property type="entry name" value="Conjugal_tfr_TrbG/VirB9/CagX"/>
</dbReference>
<dbReference type="CDD" id="cd06911">
    <property type="entry name" value="VirB9_CagX_TrbG"/>
    <property type="match status" value="1"/>
</dbReference>
<dbReference type="InterPro" id="IPR038161">
    <property type="entry name" value="VirB9/CagX/TrbG_C_sf"/>
</dbReference>
<evidence type="ECO:0000313" key="5">
    <source>
        <dbReference type="Proteomes" id="UP000724657"/>
    </source>
</evidence>
<organism evidence="4 5">
    <name type="scientific">Candidatus Fusobacterium pullicola</name>
    <dbReference type="NCBI Taxonomy" id="2838601"/>
    <lineage>
        <taxon>Bacteria</taxon>
        <taxon>Fusobacteriati</taxon>
        <taxon>Fusobacteriota</taxon>
        <taxon>Fusobacteriia</taxon>
        <taxon>Fusobacteriales</taxon>
        <taxon>Fusobacteriaceae</taxon>
        <taxon>Fusobacterium</taxon>
    </lineage>
</organism>
<reference evidence="4" key="1">
    <citation type="journal article" date="2021" name="PeerJ">
        <title>Extensive microbial diversity within the chicken gut microbiome revealed by metagenomics and culture.</title>
        <authorList>
            <person name="Gilroy R."/>
            <person name="Ravi A."/>
            <person name="Getino M."/>
            <person name="Pursley I."/>
            <person name="Horton D.L."/>
            <person name="Alikhan N.F."/>
            <person name="Baker D."/>
            <person name="Gharbi K."/>
            <person name="Hall N."/>
            <person name="Watson M."/>
            <person name="Adriaenssens E.M."/>
            <person name="Foster-Nyarko E."/>
            <person name="Jarju S."/>
            <person name="Secka A."/>
            <person name="Antonio M."/>
            <person name="Oren A."/>
            <person name="Chaudhuri R.R."/>
            <person name="La Ragione R."/>
            <person name="Hildebrand F."/>
            <person name="Pallen M.J."/>
        </authorList>
    </citation>
    <scope>NUCLEOTIDE SEQUENCE</scope>
    <source>
        <strain evidence="4">A6-441</strain>
    </source>
</reference>
<dbReference type="InterPro" id="IPR033645">
    <property type="entry name" value="VirB9/CagX/TrbG_C"/>
</dbReference>
<evidence type="ECO:0000256" key="2">
    <source>
        <dbReference type="ARBA" id="ARBA00022729"/>
    </source>
</evidence>
<sequence length="250" mass="29320">MKKIFIFLTILSSLALAGEQRLKTDLIVSAKKQEVKEQIFLQNNIYKIYAKPLVATAINFRDTEQVKSIIFGDSYYWNAINQGNQIVIKPLEYGVSTNLFVTTDREKYYFNVVSSKENSNIFNPVINFIYPQDKIAEQNKILEQKKYEIPLSVTNIEDMNFQYRWKKNLEWSPISISDDGERTYIYFSEKTEDVPAFYMKGNDGKPSIIMANVKRNQSGQKVMQINRTFKEGYLRLNNKDIKIINQKRDR</sequence>
<accession>A0A9E2KYT6</accession>
<name>A0A9E2KYT6_9FUSO</name>
<comment type="caution">
    <text evidence="4">The sequence shown here is derived from an EMBL/GenBank/DDBJ whole genome shotgun (WGS) entry which is preliminary data.</text>
</comment>
<dbReference type="EMBL" id="JAHLFN010000073">
    <property type="protein sequence ID" value="MBU3842943.1"/>
    <property type="molecule type" value="Genomic_DNA"/>
</dbReference>
<keyword evidence="2 3" id="KW-0732">Signal</keyword>
<feature type="chain" id="PRO_5039601278" evidence="3">
    <location>
        <begin position="18"/>
        <end position="250"/>
    </location>
</feature>
<evidence type="ECO:0000256" key="1">
    <source>
        <dbReference type="ARBA" id="ARBA00006135"/>
    </source>
</evidence>
<protein>
    <submittedName>
        <fullName evidence="4">TrbG/VirB9 family P-type conjugative transfer protein</fullName>
    </submittedName>
</protein>
<dbReference type="Gene3D" id="2.60.40.2500">
    <property type="match status" value="1"/>
</dbReference>
<gene>
    <name evidence="4" type="ORF">IAA47_08210</name>
</gene>
<dbReference type="Pfam" id="PF03524">
    <property type="entry name" value="CagX"/>
    <property type="match status" value="1"/>
</dbReference>
<comment type="similarity">
    <text evidence="1">Belongs to the TrbG/VirB9 family.</text>
</comment>
<dbReference type="AlphaFoldDB" id="A0A9E2KYT6"/>
<evidence type="ECO:0000313" key="4">
    <source>
        <dbReference type="EMBL" id="MBU3842943.1"/>
    </source>
</evidence>
<feature type="signal peptide" evidence="3">
    <location>
        <begin position="1"/>
        <end position="17"/>
    </location>
</feature>
<dbReference type="Proteomes" id="UP000724657">
    <property type="component" value="Unassembled WGS sequence"/>
</dbReference>